<dbReference type="GO" id="GO:0030170">
    <property type="term" value="F:pyridoxal phosphate binding"/>
    <property type="evidence" value="ECO:0007669"/>
    <property type="project" value="InterPro"/>
</dbReference>
<comment type="caution">
    <text evidence="4">The sequence shown here is derived from an EMBL/GenBank/DDBJ whole genome shotgun (WGS) entry which is preliminary data.</text>
</comment>
<keyword evidence="2" id="KW-0032">Aminotransferase</keyword>
<dbReference type="GO" id="GO:0008483">
    <property type="term" value="F:transaminase activity"/>
    <property type="evidence" value="ECO:0007669"/>
    <property type="project" value="UniProtKB-KW"/>
</dbReference>
<reference evidence="4 5" key="1">
    <citation type="journal article" date="2015" name="Microbiome">
        <title>Genomic resolution of linkages in carbon, nitrogen, and sulfur cycling among widespread estuary sediment bacteria.</title>
        <authorList>
            <person name="Baker B.J."/>
            <person name="Lazar C.S."/>
            <person name="Teske A.P."/>
            <person name="Dick G.J."/>
        </authorList>
    </citation>
    <scope>NUCLEOTIDE SEQUENCE [LARGE SCALE GENOMIC DNA]</scope>
    <source>
        <strain evidence="4">DG_56</strain>
    </source>
</reference>
<dbReference type="InterPro" id="IPR050103">
    <property type="entry name" value="Class-III_PLP-dep_AT"/>
</dbReference>
<proteinExistence type="predicted"/>
<dbReference type="Proteomes" id="UP000052020">
    <property type="component" value="Unassembled WGS sequence"/>
</dbReference>
<accession>A0A0S7XJY7</accession>
<dbReference type="EMBL" id="LIZY01000102">
    <property type="protein sequence ID" value="KPJ62802.1"/>
    <property type="molecule type" value="Genomic_DNA"/>
</dbReference>
<feature type="non-terminal residue" evidence="4">
    <location>
        <position position="224"/>
    </location>
</feature>
<dbReference type="InterPro" id="IPR005814">
    <property type="entry name" value="Aminotrans_3"/>
</dbReference>
<dbReference type="PANTHER" id="PTHR11986">
    <property type="entry name" value="AMINOTRANSFERASE CLASS III"/>
    <property type="match status" value="1"/>
</dbReference>
<gene>
    <name evidence="4" type="ORF">AMK68_04480</name>
</gene>
<evidence type="ECO:0000256" key="1">
    <source>
        <dbReference type="ARBA" id="ARBA00001933"/>
    </source>
</evidence>
<sequence length="224" mass="24444">MNAHDFATPIKRDLLVKLAEITPGDLNGAQLYSTGAEAVEAGMRAMRAQTGKFEFISFFRDFHGKSMGANSLAGMDRTGGPRAPGYHRVPYGNCYHCAFKMAYPDCGIYCVDYIRQVIAEETTGQVAGIVLEPIQGWGGSNIPPPGWLPKVRALCDDLDILLMVDEVLTCMGRTGKMFCIEHENVVPDVLIIGKGLGNGYPVTAMVVREEIIEKLEFISASSSY</sequence>
<dbReference type="AlphaFoldDB" id="A0A0S7XJY7"/>
<dbReference type="InterPro" id="IPR015424">
    <property type="entry name" value="PyrdxlP-dep_Trfase"/>
</dbReference>
<dbReference type="InterPro" id="IPR015421">
    <property type="entry name" value="PyrdxlP-dep_Trfase_major"/>
</dbReference>
<evidence type="ECO:0000313" key="5">
    <source>
        <dbReference type="Proteomes" id="UP000052020"/>
    </source>
</evidence>
<keyword evidence="3" id="KW-0808">Transferase</keyword>
<organism evidence="4 5">
    <name type="scientific">candidate division KD3-62 bacterium DG_56</name>
    <dbReference type="NCBI Taxonomy" id="1704032"/>
    <lineage>
        <taxon>Bacteria</taxon>
        <taxon>candidate division KD3-62</taxon>
    </lineage>
</organism>
<evidence type="ECO:0000256" key="2">
    <source>
        <dbReference type="ARBA" id="ARBA00022576"/>
    </source>
</evidence>
<dbReference type="Gene3D" id="3.40.640.10">
    <property type="entry name" value="Type I PLP-dependent aspartate aminotransferase-like (Major domain)"/>
    <property type="match status" value="1"/>
</dbReference>
<dbReference type="SUPFAM" id="SSF53383">
    <property type="entry name" value="PLP-dependent transferases"/>
    <property type="match status" value="1"/>
</dbReference>
<evidence type="ECO:0008006" key="6">
    <source>
        <dbReference type="Google" id="ProtNLM"/>
    </source>
</evidence>
<comment type="cofactor">
    <cofactor evidence="1">
        <name>pyridoxal 5'-phosphate</name>
        <dbReference type="ChEBI" id="CHEBI:597326"/>
    </cofactor>
</comment>
<protein>
    <recommendedName>
        <fullName evidence="6">Aminotransferase class III</fullName>
    </recommendedName>
</protein>
<evidence type="ECO:0000256" key="3">
    <source>
        <dbReference type="ARBA" id="ARBA00022679"/>
    </source>
</evidence>
<evidence type="ECO:0000313" key="4">
    <source>
        <dbReference type="EMBL" id="KPJ62802.1"/>
    </source>
</evidence>
<dbReference type="PANTHER" id="PTHR11986:SF79">
    <property type="entry name" value="ACETYLORNITHINE AMINOTRANSFERASE, MITOCHONDRIAL"/>
    <property type="match status" value="1"/>
</dbReference>
<dbReference type="Pfam" id="PF00202">
    <property type="entry name" value="Aminotran_3"/>
    <property type="match status" value="1"/>
</dbReference>
<dbReference type="GO" id="GO:0042802">
    <property type="term" value="F:identical protein binding"/>
    <property type="evidence" value="ECO:0007669"/>
    <property type="project" value="TreeGrafter"/>
</dbReference>
<name>A0A0S7XJY7_9BACT</name>